<dbReference type="SUPFAM" id="SSF46689">
    <property type="entry name" value="Homeodomain-like"/>
    <property type="match status" value="1"/>
</dbReference>
<dbReference type="RefSeq" id="WP_186406514.1">
    <property type="nucleotide sequence ID" value="NZ_FLQX01000095.1"/>
</dbReference>
<evidence type="ECO:0000256" key="3">
    <source>
        <dbReference type="ARBA" id="ARBA00023015"/>
    </source>
</evidence>
<dbReference type="Pfam" id="PF25601">
    <property type="entry name" value="AAA_lid_14"/>
    <property type="match status" value="1"/>
</dbReference>
<dbReference type="FunFam" id="3.40.50.300:FF:000006">
    <property type="entry name" value="DNA-binding transcriptional regulator NtrC"/>
    <property type="match status" value="1"/>
</dbReference>
<keyword evidence="2" id="KW-0067">ATP-binding</keyword>
<dbReference type="SUPFAM" id="SSF52540">
    <property type="entry name" value="P-loop containing nucleoside triphosphate hydrolases"/>
    <property type="match status" value="1"/>
</dbReference>
<sequence length="486" mass="54615">MNVIAKPRLPTVLVIDDEIRSQEALRRTLEDDFEVFTVSSAEEAQRIMETEWVQIIVCDQRMPGITGVEFLKAVRNQWPDTLRIILSGYTDAEDIIAGVNEAGIYQYLMKPWQPEQLLLTLQTAARVHRLQQENQRLSLELRTAEPVLARRVEMKYERVKREFGLDAMIRTPGSPLNALCDLVEKIAPFDLSVLITGESGTGKEMIARAIHYRSRRADKPFVIEHCGALPDQLLEAELFGYKRGAFTGAYEDRSGRFQQADGGTIFLDEIGDTSAAFQVKLLRVLQEGEFRPLGAARPHSVDVRVVAATHHKLEAEVRAGTFREDLYYRLATVTLHVPALRDRAMDIPLLAGRLLEASQSVLGKPVDGFSTEALACLAAYPWPGNVRELQNEILRMLALSDTPRLGADLLAPRILRTPAVDQQPDDLLDLIAVDGGLKERMEALEARVLKETMIRHRWNKSHAASELGLSRVGLRNKLLRYGLERA</sequence>
<dbReference type="GO" id="GO:0043565">
    <property type="term" value="F:sequence-specific DNA binding"/>
    <property type="evidence" value="ECO:0007669"/>
    <property type="project" value="InterPro"/>
</dbReference>
<dbReference type="PROSITE" id="PS00688">
    <property type="entry name" value="SIGMA54_INTERACT_3"/>
    <property type="match status" value="1"/>
</dbReference>
<dbReference type="Gene3D" id="1.10.8.60">
    <property type="match status" value="1"/>
</dbReference>
<accession>A0A1A8XN46</accession>
<dbReference type="Gene3D" id="3.40.50.300">
    <property type="entry name" value="P-loop containing nucleotide triphosphate hydrolases"/>
    <property type="match status" value="1"/>
</dbReference>
<evidence type="ECO:0000313" key="9">
    <source>
        <dbReference type="EMBL" id="SBT05368.1"/>
    </source>
</evidence>
<dbReference type="InterPro" id="IPR002197">
    <property type="entry name" value="HTH_Fis"/>
</dbReference>
<dbReference type="PANTHER" id="PTHR32071:SF117">
    <property type="entry name" value="PTS-DEPENDENT DIHYDROXYACETONE KINASE OPERON REGULATORY PROTEIN-RELATED"/>
    <property type="match status" value="1"/>
</dbReference>
<feature type="modified residue" description="4-aspartylphosphate" evidence="6">
    <location>
        <position position="59"/>
    </location>
</feature>
<dbReference type="Pfam" id="PF00072">
    <property type="entry name" value="Response_reg"/>
    <property type="match status" value="1"/>
</dbReference>
<dbReference type="InterPro" id="IPR027417">
    <property type="entry name" value="P-loop_NTPase"/>
</dbReference>
<keyword evidence="10" id="KW-1185">Reference proteome</keyword>
<reference evidence="10" key="1">
    <citation type="submission" date="2016-06" db="EMBL/GenBank/DDBJ databases">
        <authorList>
            <person name="McIlroy S.J."/>
            <person name="Karst S.M."/>
            <person name="Albertsen M."/>
        </authorList>
    </citation>
    <scope>NUCLEOTIDE SEQUENCE [LARGE SCALE GENOMIC DNA]</scope>
</reference>
<dbReference type="PRINTS" id="PR01590">
    <property type="entry name" value="HTHFIS"/>
</dbReference>
<dbReference type="SUPFAM" id="SSF52172">
    <property type="entry name" value="CheY-like"/>
    <property type="match status" value="1"/>
</dbReference>
<dbReference type="InterPro" id="IPR001789">
    <property type="entry name" value="Sig_transdc_resp-reg_receiver"/>
</dbReference>
<dbReference type="GO" id="GO:0005524">
    <property type="term" value="F:ATP binding"/>
    <property type="evidence" value="ECO:0007669"/>
    <property type="project" value="UniProtKB-KW"/>
</dbReference>
<evidence type="ECO:0000259" key="8">
    <source>
        <dbReference type="PROSITE" id="PS50110"/>
    </source>
</evidence>
<dbReference type="Pfam" id="PF00158">
    <property type="entry name" value="Sigma54_activat"/>
    <property type="match status" value="1"/>
</dbReference>
<proteinExistence type="predicted"/>
<dbReference type="PROSITE" id="PS50110">
    <property type="entry name" value="RESPONSE_REGULATORY"/>
    <property type="match status" value="1"/>
</dbReference>
<dbReference type="Pfam" id="PF02954">
    <property type="entry name" value="HTH_8"/>
    <property type="match status" value="1"/>
</dbReference>
<dbReference type="CDD" id="cd00009">
    <property type="entry name" value="AAA"/>
    <property type="match status" value="1"/>
</dbReference>
<dbReference type="Gene3D" id="3.40.50.2300">
    <property type="match status" value="1"/>
</dbReference>
<keyword evidence="1" id="KW-0547">Nucleotide-binding</keyword>
<dbReference type="GO" id="GO:0000160">
    <property type="term" value="P:phosphorelay signal transduction system"/>
    <property type="evidence" value="ECO:0007669"/>
    <property type="project" value="InterPro"/>
</dbReference>
<dbReference type="GO" id="GO:0006355">
    <property type="term" value="P:regulation of DNA-templated transcription"/>
    <property type="evidence" value="ECO:0007669"/>
    <property type="project" value="InterPro"/>
</dbReference>
<dbReference type="InterPro" id="IPR025662">
    <property type="entry name" value="Sigma_54_int_dom_ATP-bd_1"/>
</dbReference>
<keyword evidence="4" id="KW-0238">DNA-binding</keyword>
<dbReference type="PROSITE" id="PS00676">
    <property type="entry name" value="SIGMA54_INTERACT_2"/>
    <property type="match status" value="1"/>
</dbReference>
<gene>
    <name evidence="9" type="primary">hoxA</name>
    <name evidence="9" type="ORF">ACCAA_200115</name>
</gene>
<keyword evidence="6" id="KW-0597">Phosphoprotein</keyword>
<keyword evidence="9" id="KW-0371">Homeobox</keyword>
<evidence type="ECO:0000313" key="10">
    <source>
        <dbReference type="Proteomes" id="UP000199169"/>
    </source>
</evidence>
<dbReference type="SMART" id="SM00382">
    <property type="entry name" value="AAA"/>
    <property type="match status" value="1"/>
</dbReference>
<dbReference type="PROSITE" id="PS00675">
    <property type="entry name" value="SIGMA54_INTERACT_1"/>
    <property type="match status" value="1"/>
</dbReference>
<organism evidence="9 10">
    <name type="scientific">Candidatus Accumulibacter aalborgensis</name>
    <dbReference type="NCBI Taxonomy" id="1860102"/>
    <lineage>
        <taxon>Bacteria</taxon>
        <taxon>Pseudomonadati</taxon>
        <taxon>Pseudomonadota</taxon>
        <taxon>Betaproteobacteria</taxon>
        <taxon>Candidatus Accumulibacter</taxon>
    </lineage>
</organism>
<name>A0A1A8XN46_9PROT</name>
<keyword evidence="5" id="KW-0804">Transcription</keyword>
<dbReference type="InterPro" id="IPR003593">
    <property type="entry name" value="AAA+_ATPase"/>
</dbReference>
<dbReference type="Gene3D" id="1.10.10.60">
    <property type="entry name" value="Homeodomain-like"/>
    <property type="match status" value="1"/>
</dbReference>
<dbReference type="EMBL" id="FLQX01000095">
    <property type="protein sequence ID" value="SBT05368.1"/>
    <property type="molecule type" value="Genomic_DNA"/>
</dbReference>
<feature type="domain" description="Response regulatory" evidence="8">
    <location>
        <begin position="11"/>
        <end position="125"/>
    </location>
</feature>
<keyword evidence="3" id="KW-0805">Transcription regulation</keyword>
<dbReference type="PANTHER" id="PTHR32071">
    <property type="entry name" value="TRANSCRIPTIONAL REGULATORY PROTEIN"/>
    <property type="match status" value="1"/>
</dbReference>
<dbReference type="Proteomes" id="UP000199169">
    <property type="component" value="Unassembled WGS sequence"/>
</dbReference>
<dbReference type="InterPro" id="IPR025943">
    <property type="entry name" value="Sigma_54_int_dom_ATP-bd_2"/>
</dbReference>
<evidence type="ECO:0000256" key="6">
    <source>
        <dbReference type="PROSITE-ProRule" id="PRU00169"/>
    </source>
</evidence>
<dbReference type="AlphaFoldDB" id="A0A1A8XN46"/>
<feature type="domain" description="Sigma-54 factor interaction" evidence="7">
    <location>
        <begin position="169"/>
        <end position="398"/>
    </location>
</feature>
<dbReference type="InterPro" id="IPR025944">
    <property type="entry name" value="Sigma_54_int_dom_CS"/>
</dbReference>
<dbReference type="SMART" id="SM00448">
    <property type="entry name" value="REC"/>
    <property type="match status" value="1"/>
</dbReference>
<evidence type="ECO:0000259" key="7">
    <source>
        <dbReference type="PROSITE" id="PS50045"/>
    </source>
</evidence>
<evidence type="ECO:0000256" key="2">
    <source>
        <dbReference type="ARBA" id="ARBA00022840"/>
    </source>
</evidence>
<dbReference type="CDD" id="cd17596">
    <property type="entry name" value="REC_HupR"/>
    <property type="match status" value="1"/>
</dbReference>
<evidence type="ECO:0000256" key="4">
    <source>
        <dbReference type="ARBA" id="ARBA00023125"/>
    </source>
</evidence>
<dbReference type="InterPro" id="IPR058031">
    <property type="entry name" value="AAA_lid_NorR"/>
</dbReference>
<dbReference type="InterPro" id="IPR011006">
    <property type="entry name" value="CheY-like_superfamily"/>
</dbReference>
<dbReference type="STRING" id="1860102.ACCAA_200115"/>
<protein>
    <submittedName>
        <fullName evidence="9">Hydrogenase transcriptional regulatory protein HoxA</fullName>
    </submittedName>
</protein>
<dbReference type="PROSITE" id="PS50045">
    <property type="entry name" value="SIGMA54_INTERACT_4"/>
    <property type="match status" value="1"/>
</dbReference>
<evidence type="ECO:0000256" key="5">
    <source>
        <dbReference type="ARBA" id="ARBA00023163"/>
    </source>
</evidence>
<dbReference type="InterPro" id="IPR002078">
    <property type="entry name" value="Sigma_54_int"/>
</dbReference>
<evidence type="ECO:0000256" key="1">
    <source>
        <dbReference type="ARBA" id="ARBA00022741"/>
    </source>
</evidence>
<dbReference type="InterPro" id="IPR009057">
    <property type="entry name" value="Homeodomain-like_sf"/>
</dbReference>